<evidence type="ECO:0000256" key="6">
    <source>
        <dbReference type="ARBA" id="ARBA00022741"/>
    </source>
</evidence>
<feature type="binding site" evidence="8">
    <location>
        <position position="130"/>
    </location>
    <ligand>
        <name>L-citrulline</name>
        <dbReference type="ChEBI" id="CHEBI:57743"/>
    </ligand>
</feature>
<comment type="subunit">
    <text evidence="8">Homotetramer.</text>
</comment>
<dbReference type="PROSITE" id="PS00564">
    <property type="entry name" value="ARGININOSUCCIN_SYN_1"/>
    <property type="match status" value="1"/>
</dbReference>
<evidence type="ECO:0000256" key="7">
    <source>
        <dbReference type="ARBA" id="ARBA00022840"/>
    </source>
</evidence>
<dbReference type="EC" id="6.3.4.5" evidence="2 8"/>
<dbReference type="PANTHER" id="PTHR11587:SF2">
    <property type="entry name" value="ARGININOSUCCINATE SYNTHASE"/>
    <property type="match status" value="1"/>
</dbReference>
<dbReference type="Gene3D" id="1.20.5.470">
    <property type="entry name" value="Single helix bin"/>
    <property type="match status" value="1"/>
</dbReference>
<name>A0ABT8B2J0_9NEIS</name>
<keyword evidence="3 8" id="KW-0055">Arginine biosynthesis</keyword>
<comment type="caution">
    <text evidence="11">The sequence shown here is derived from an EMBL/GenBank/DDBJ whole genome shotgun (WGS) entry which is preliminary data.</text>
</comment>
<feature type="binding site" evidence="8">
    <location>
        <position position="182"/>
    </location>
    <ligand>
        <name>L-citrulline</name>
        <dbReference type="ChEBI" id="CHEBI:57743"/>
    </ligand>
</feature>
<dbReference type="SUPFAM" id="SSF52402">
    <property type="entry name" value="Adenine nucleotide alpha hydrolases-like"/>
    <property type="match status" value="1"/>
</dbReference>
<dbReference type="RefSeq" id="WP_290331906.1">
    <property type="nucleotide sequence ID" value="NZ_JAUFPU010000004.1"/>
</dbReference>
<feature type="binding site" evidence="8">
    <location>
        <position position="95"/>
    </location>
    <ligand>
        <name>L-citrulline</name>
        <dbReference type="ChEBI" id="CHEBI:57743"/>
    </ligand>
</feature>
<dbReference type="GO" id="GO:0004055">
    <property type="term" value="F:argininosuccinate synthase activity"/>
    <property type="evidence" value="ECO:0007669"/>
    <property type="project" value="UniProtKB-EC"/>
</dbReference>
<keyword evidence="4 8" id="KW-0436">Ligase</keyword>
<feature type="binding site" evidence="8">
    <location>
        <begin position="10"/>
        <end position="18"/>
    </location>
    <ligand>
        <name>ATP</name>
        <dbReference type="ChEBI" id="CHEBI:30616"/>
    </ligand>
</feature>
<evidence type="ECO:0000256" key="5">
    <source>
        <dbReference type="ARBA" id="ARBA00022605"/>
    </source>
</evidence>
<keyword evidence="8" id="KW-0963">Cytoplasm</keyword>
<feature type="binding site" evidence="8">
    <location>
        <position position="267"/>
    </location>
    <ligand>
        <name>L-citrulline</name>
        <dbReference type="ChEBI" id="CHEBI:57743"/>
    </ligand>
</feature>
<dbReference type="PROSITE" id="PS00565">
    <property type="entry name" value="ARGININOSUCCIN_SYN_2"/>
    <property type="match status" value="1"/>
</dbReference>
<evidence type="ECO:0000256" key="1">
    <source>
        <dbReference type="ARBA" id="ARBA00004967"/>
    </source>
</evidence>
<organism evidence="11 12">
    <name type="scientific">Chitinimonas viridis</name>
    <dbReference type="NCBI Taxonomy" id="664880"/>
    <lineage>
        <taxon>Bacteria</taxon>
        <taxon>Pseudomonadati</taxon>
        <taxon>Pseudomonadota</taxon>
        <taxon>Betaproteobacteria</taxon>
        <taxon>Neisseriales</taxon>
        <taxon>Chitinibacteraceae</taxon>
        <taxon>Chitinimonas</taxon>
    </lineage>
</organism>
<dbReference type="SUPFAM" id="SSF69864">
    <property type="entry name" value="Argininosuccinate synthetase, C-terminal domain"/>
    <property type="match status" value="1"/>
</dbReference>
<dbReference type="InterPro" id="IPR024074">
    <property type="entry name" value="AS_cat/multimer_dom_body"/>
</dbReference>
<keyword evidence="5 8" id="KW-0028">Amino-acid biosynthesis</keyword>
<feature type="binding site" evidence="8">
    <location>
        <position position="126"/>
    </location>
    <ligand>
        <name>L-citrulline</name>
        <dbReference type="ChEBI" id="CHEBI:57743"/>
    </ligand>
</feature>
<feature type="binding site" evidence="8">
    <location>
        <position position="191"/>
    </location>
    <ligand>
        <name>L-citrulline</name>
        <dbReference type="ChEBI" id="CHEBI:57743"/>
    </ligand>
</feature>
<dbReference type="EMBL" id="JAUFPU010000004">
    <property type="protein sequence ID" value="MDN3576336.1"/>
    <property type="molecule type" value="Genomic_DNA"/>
</dbReference>
<reference evidence="11" key="1">
    <citation type="journal article" date="2014" name="Int. J. Syst. Evol. Microbiol.">
        <title>Complete genome of a new Firmicutes species belonging to the dominant human colonic microbiota ('Ruminococcus bicirculans') reveals two chromosomes and a selective capacity to utilize plant glucans.</title>
        <authorList>
            <consortium name="NISC Comparative Sequencing Program"/>
            <person name="Wegmann U."/>
            <person name="Louis P."/>
            <person name="Goesmann A."/>
            <person name="Henrissat B."/>
            <person name="Duncan S.H."/>
            <person name="Flint H.J."/>
        </authorList>
    </citation>
    <scope>NUCLEOTIDE SEQUENCE</scope>
    <source>
        <strain evidence="11">CECT 7703</strain>
    </source>
</reference>
<proteinExistence type="inferred from homology"/>
<feature type="binding site" evidence="8">
    <location>
        <position position="279"/>
    </location>
    <ligand>
        <name>L-citrulline</name>
        <dbReference type="ChEBI" id="CHEBI:57743"/>
    </ligand>
</feature>
<dbReference type="Proteomes" id="UP001180081">
    <property type="component" value="Unassembled WGS sequence"/>
</dbReference>
<keyword evidence="6 8" id="KW-0547">Nucleotide-binding</keyword>
<dbReference type="Pfam" id="PF20979">
    <property type="entry name" value="Arginosuc_syn_C"/>
    <property type="match status" value="1"/>
</dbReference>
<evidence type="ECO:0000256" key="8">
    <source>
        <dbReference type="HAMAP-Rule" id="MF_00005"/>
    </source>
</evidence>
<keyword evidence="12" id="KW-1185">Reference proteome</keyword>
<dbReference type="CDD" id="cd01999">
    <property type="entry name" value="ASS"/>
    <property type="match status" value="1"/>
</dbReference>
<dbReference type="InterPro" id="IPR048267">
    <property type="entry name" value="Arginosuc_syn_N"/>
</dbReference>
<dbReference type="HAMAP" id="MF_00005">
    <property type="entry name" value="Arg_succ_synth_type1"/>
    <property type="match status" value="1"/>
</dbReference>
<evidence type="ECO:0000256" key="2">
    <source>
        <dbReference type="ARBA" id="ARBA00012286"/>
    </source>
</evidence>
<feature type="binding site" evidence="8">
    <location>
        <position position="127"/>
    </location>
    <ligand>
        <name>L-aspartate</name>
        <dbReference type="ChEBI" id="CHEBI:29991"/>
    </ligand>
</feature>
<comment type="pathway">
    <text evidence="1 8">Amino-acid biosynthesis; L-arginine biosynthesis; L-arginine from L-ornithine and carbamoyl phosphate: step 2/3.</text>
</comment>
<reference evidence="11" key="2">
    <citation type="submission" date="2023-06" db="EMBL/GenBank/DDBJ databases">
        <authorList>
            <person name="Lucena T."/>
            <person name="Sun Q."/>
        </authorList>
    </citation>
    <scope>NUCLEOTIDE SEQUENCE</scope>
    <source>
        <strain evidence="11">CECT 7703</strain>
    </source>
</reference>
<gene>
    <name evidence="8" type="primary">argG</name>
    <name evidence="11" type="ORF">QWZ03_06105</name>
</gene>
<evidence type="ECO:0000256" key="3">
    <source>
        <dbReference type="ARBA" id="ARBA00022571"/>
    </source>
</evidence>
<comment type="catalytic activity">
    <reaction evidence="8">
        <text>L-citrulline + L-aspartate + ATP = 2-(N(omega)-L-arginino)succinate + AMP + diphosphate + H(+)</text>
        <dbReference type="Rhea" id="RHEA:10932"/>
        <dbReference type="ChEBI" id="CHEBI:15378"/>
        <dbReference type="ChEBI" id="CHEBI:29991"/>
        <dbReference type="ChEBI" id="CHEBI:30616"/>
        <dbReference type="ChEBI" id="CHEBI:33019"/>
        <dbReference type="ChEBI" id="CHEBI:57472"/>
        <dbReference type="ChEBI" id="CHEBI:57743"/>
        <dbReference type="ChEBI" id="CHEBI:456215"/>
        <dbReference type="EC" id="6.3.4.5"/>
    </reaction>
</comment>
<dbReference type="InterPro" id="IPR048268">
    <property type="entry name" value="Arginosuc_syn_C"/>
</dbReference>
<dbReference type="InterPro" id="IPR018223">
    <property type="entry name" value="Arginosuc_synth_CS"/>
</dbReference>
<dbReference type="NCBIfam" id="TIGR00032">
    <property type="entry name" value="argG"/>
    <property type="match status" value="1"/>
</dbReference>
<dbReference type="PANTHER" id="PTHR11587">
    <property type="entry name" value="ARGININOSUCCINATE SYNTHASE"/>
    <property type="match status" value="1"/>
</dbReference>
<dbReference type="InterPro" id="IPR023434">
    <property type="entry name" value="Arginosuc_synth_type_1_subfam"/>
</dbReference>
<feature type="binding site" evidence="8">
    <location>
        <position position="120"/>
    </location>
    <ligand>
        <name>ATP</name>
        <dbReference type="ChEBI" id="CHEBI:30616"/>
    </ligand>
</feature>
<dbReference type="Gene3D" id="3.90.1260.10">
    <property type="entry name" value="Argininosuccinate synthetase, chain A, domain 2"/>
    <property type="match status" value="1"/>
</dbReference>
<feature type="domain" description="Arginosuccinate synthase-like N-terminal" evidence="9">
    <location>
        <begin position="6"/>
        <end position="169"/>
    </location>
</feature>
<dbReference type="NCBIfam" id="NF001770">
    <property type="entry name" value="PRK00509.1"/>
    <property type="match status" value="1"/>
</dbReference>
<protein>
    <recommendedName>
        <fullName evidence="2 8">Argininosuccinate synthase</fullName>
        <ecNumber evidence="2 8">6.3.4.5</ecNumber>
    </recommendedName>
    <alternativeName>
        <fullName evidence="8">Citrulline--aspartate ligase</fullName>
    </alternativeName>
</protein>
<accession>A0ABT8B2J0</accession>
<dbReference type="InterPro" id="IPR014729">
    <property type="entry name" value="Rossmann-like_a/b/a_fold"/>
</dbReference>
<feature type="binding site" evidence="8">
    <location>
        <position position="37"/>
    </location>
    <ligand>
        <name>ATP</name>
        <dbReference type="ChEBI" id="CHEBI:30616"/>
    </ligand>
</feature>
<evidence type="ECO:0000259" key="9">
    <source>
        <dbReference type="Pfam" id="PF00764"/>
    </source>
</evidence>
<dbReference type="Pfam" id="PF00764">
    <property type="entry name" value="Arginosuc_synth"/>
    <property type="match status" value="1"/>
</dbReference>
<comment type="similarity">
    <text evidence="8">Belongs to the argininosuccinate synthase family. Type 1 subfamily.</text>
</comment>
<evidence type="ECO:0000256" key="4">
    <source>
        <dbReference type="ARBA" id="ARBA00022598"/>
    </source>
</evidence>
<feature type="binding site" evidence="8">
    <location>
        <position position="122"/>
    </location>
    <ligand>
        <name>L-aspartate</name>
        <dbReference type="ChEBI" id="CHEBI:29991"/>
    </ligand>
</feature>
<feature type="binding site" evidence="8">
    <location>
        <position position="126"/>
    </location>
    <ligand>
        <name>L-aspartate</name>
        <dbReference type="ChEBI" id="CHEBI:29991"/>
    </ligand>
</feature>
<keyword evidence="7 8" id="KW-0067">ATP-binding</keyword>
<evidence type="ECO:0000313" key="11">
    <source>
        <dbReference type="EMBL" id="MDN3576336.1"/>
    </source>
</evidence>
<dbReference type="Gene3D" id="3.40.50.620">
    <property type="entry name" value="HUPs"/>
    <property type="match status" value="1"/>
</dbReference>
<dbReference type="InterPro" id="IPR001518">
    <property type="entry name" value="Arginosuc_synth"/>
</dbReference>
<sequence length="405" mass="45448">MSDANKVVLAYSGGLDTSVILKWLQDTYQSEIVTFTADIGQGEELEPARAKAIKLGIKPENIYIDDLREEFVRDFVFPMFRANTVYEGEYLLGTSIARPLIAKRQIEIANQTGADAVSHGATGKGNDQVRFELGYYALKPGVKVIAPWREWDLLSREKLLAYAEKAGIPIEMKHKAGGAPYSMDANLLHISFEGRHLEDPKAEAEESMWRWTVAPEAAPDAPEYLDMEFEQGDLVAINGLRQKPHELLAKLNELGGKHGIGRLDLVENRYVGMKSRGCYETPGGTILLKAHRGIESITLDREVAHLKDNLMPRYAELIYNGYWWSPERRALQALIDNTQQYVNGWVRVKLYKGGVSVVARDSKDTLFDQTIATFDDDGGAYNQKDAEGFIKLNALRMRIASHKRG</sequence>
<comment type="subcellular location">
    <subcellularLocation>
        <location evidence="8">Cytoplasm</location>
    </subcellularLocation>
</comment>
<evidence type="ECO:0000313" key="12">
    <source>
        <dbReference type="Proteomes" id="UP001180081"/>
    </source>
</evidence>
<evidence type="ECO:0000259" key="10">
    <source>
        <dbReference type="Pfam" id="PF20979"/>
    </source>
</evidence>
<feature type="binding site" evidence="8">
    <location>
        <position position="90"/>
    </location>
    <ligand>
        <name>L-citrulline</name>
        <dbReference type="ChEBI" id="CHEBI:57743"/>
    </ligand>
</feature>
<feature type="domain" description="Arginosuccinate synthase C-terminal" evidence="10">
    <location>
        <begin position="181"/>
        <end position="399"/>
    </location>
</feature>